<feature type="coiled-coil region" evidence="1">
    <location>
        <begin position="164"/>
        <end position="226"/>
    </location>
</feature>
<dbReference type="EMBL" id="UZAI01001201">
    <property type="protein sequence ID" value="VDO59580.1"/>
    <property type="molecule type" value="Genomic_DNA"/>
</dbReference>
<name>A0A3P7WEW9_9TREM</name>
<dbReference type="AlphaFoldDB" id="A0A3P7WEW9"/>
<dbReference type="Proteomes" id="UP000277204">
    <property type="component" value="Unassembled WGS sequence"/>
</dbReference>
<evidence type="ECO:0000313" key="3">
    <source>
        <dbReference type="Proteomes" id="UP000277204"/>
    </source>
</evidence>
<feature type="coiled-coil region" evidence="1">
    <location>
        <begin position="94"/>
        <end position="135"/>
    </location>
</feature>
<feature type="coiled-coil region" evidence="1">
    <location>
        <begin position="12"/>
        <end position="60"/>
    </location>
</feature>
<sequence>MEKEIEFYHISENALRDALKKCQIQNEKLQEKACSNQNEIKDLTERAKAIEKELQEEKYYLKMNFKYHFRLNCSKVKETLEVYEKKFHELKMSNEKNQQALDQARIQIKEKEEYHEELKRQLVNLNQEKEKSILKQIQLTNNINDVTIQLEYSRQEIGQQKLREKHIQEQNQRLENHKIELQKQNESITDELLSLKERFNQQADEIKQKQDEVESLKEIIDLKNIENSKSSKKVVSPN</sequence>
<proteinExistence type="predicted"/>
<accession>A0A3P7WEW9</accession>
<evidence type="ECO:0000256" key="1">
    <source>
        <dbReference type="SAM" id="Coils"/>
    </source>
</evidence>
<organism evidence="2 3">
    <name type="scientific">Schistosoma margrebowiei</name>
    <dbReference type="NCBI Taxonomy" id="48269"/>
    <lineage>
        <taxon>Eukaryota</taxon>
        <taxon>Metazoa</taxon>
        <taxon>Spiralia</taxon>
        <taxon>Lophotrochozoa</taxon>
        <taxon>Platyhelminthes</taxon>
        <taxon>Trematoda</taxon>
        <taxon>Digenea</taxon>
        <taxon>Strigeidida</taxon>
        <taxon>Schistosomatoidea</taxon>
        <taxon>Schistosomatidae</taxon>
        <taxon>Schistosoma</taxon>
    </lineage>
</organism>
<reference evidence="2 3" key="1">
    <citation type="submission" date="2018-11" db="EMBL/GenBank/DDBJ databases">
        <authorList>
            <consortium name="Pathogen Informatics"/>
        </authorList>
    </citation>
    <scope>NUCLEOTIDE SEQUENCE [LARGE SCALE GENOMIC DNA]</scope>
    <source>
        <strain evidence="2 3">Zambia</strain>
    </source>
</reference>
<gene>
    <name evidence="2" type="ORF">SMRZ_LOCUS3956</name>
</gene>
<keyword evidence="3" id="KW-1185">Reference proteome</keyword>
<keyword evidence="1" id="KW-0175">Coiled coil</keyword>
<evidence type="ECO:0000313" key="2">
    <source>
        <dbReference type="EMBL" id="VDO59580.1"/>
    </source>
</evidence>
<protein>
    <submittedName>
        <fullName evidence="2">Uncharacterized protein</fullName>
    </submittedName>
</protein>